<evidence type="ECO:0000259" key="1">
    <source>
        <dbReference type="PROSITE" id="PS50948"/>
    </source>
</evidence>
<feature type="domain" description="Apple" evidence="1">
    <location>
        <begin position="63"/>
        <end position="148"/>
    </location>
</feature>
<evidence type="ECO:0000313" key="3">
    <source>
        <dbReference type="Proteomes" id="UP000276776"/>
    </source>
</evidence>
<keyword evidence="3" id="KW-1185">Reference proteome</keyword>
<evidence type="ECO:0000313" key="2">
    <source>
        <dbReference type="EMBL" id="VDN07281.1"/>
    </source>
</evidence>
<reference evidence="2 3" key="2">
    <citation type="submission" date="2018-11" db="EMBL/GenBank/DDBJ databases">
        <authorList>
            <consortium name="Pathogen Informatics"/>
        </authorList>
    </citation>
    <scope>NUCLEOTIDE SEQUENCE [LARGE SCALE GENOMIC DNA]</scope>
</reference>
<dbReference type="AlphaFoldDB" id="A0A0N5D941"/>
<dbReference type="WBParaSite" id="TCLT_0000964301-mRNA-1">
    <property type="protein sequence ID" value="TCLT_0000964301-mRNA-1"/>
    <property type="gene ID" value="TCLT_0000964301"/>
</dbReference>
<sequence length="164" mass="19059">MFWQHHGGQHQQLVCNQHIPFLLFTNIFILASASTEWFGDSRAHMNPPQSPPFNDVIYDDYECPDGLESEVIPDYAYFGQMVENMDVSRYAKCLDNCIKHSKCVAVNFFAPMIFQENGFCELLSETQLDNPKLMKPFKRAAYFENIQCRKENSIINNDYSKLIL</sequence>
<reference evidence="4" key="1">
    <citation type="submission" date="2017-02" db="UniProtKB">
        <authorList>
            <consortium name="WormBaseParasite"/>
        </authorList>
    </citation>
    <scope>IDENTIFICATION</scope>
</reference>
<dbReference type="OMA" id="YFENIQC"/>
<name>A0A0N5D941_THECL</name>
<dbReference type="PROSITE" id="PS50948">
    <property type="entry name" value="PAN"/>
    <property type="match status" value="1"/>
</dbReference>
<dbReference type="InterPro" id="IPR003609">
    <property type="entry name" value="Pan_app"/>
</dbReference>
<gene>
    <name evidence="2" type="ORF">TCLT_LOCUS9632</name>
</gene>
<dbReference type="Proteomes" id="UP000276776">
    <property type="component" value="Unassembled WGS sequence"/>
</dbReference>
<protein>
    <submittedName>
        <fullName evidence="4">Apple domain-containing protein</fullName>
    </submittedName>
</protein>
<organism evidence="4">
    <name type="scientific">Thelazia callipaeda</name>
    <name type="common">Oriental eyeworm</name>
    <name type="synonym">Parasitic nematode</name>
    <dbReference type="NCBI Taxonomy" id="103827"/>
    <lineage>
        <taxon>Eukaryota</taxon>
        <taxon>Metazoa</taxon>
        <taxon>Ecdysozoa</taxon>
        <taxon>Nematoda</taxon>
        <taxon>Chromadorea</taxon>
        <taxon>Rhabditida</taxon>
        <taxon>Spirurina</taxon>
        <taxon>Spiruromorpha</taxon>
        <taxon>Thelazioidea</taxon>
        <taxon>Thelaziidae</taxon>
        <taxon>Thelazia</taxon>
    </lineage>
</organism>
<proteinExistence type="predicted"/>
<dbReference type="EMBL" id="UYYF01004842">
    <property type="protein sequence ID" value="VDN07281.1"/>
    <property type="molecule type" value="Genomic_DNA"/>
</dbReference>
<dbReference type="Pfam" id="PF00024">
    <property type="entry name" value="PAN_1"/>
    <property type="match status" value="1"/>
</dbReference>
<accession>A0A0N5D941</accession>
<evidence type="ECO:0000313" key="4">
    <source>
        <dbReference type="WBParaSite" id="TCLT_0000964301-mRNA-1"/>
    </source>
</evidence>
<dbReference type="OrthoDB" id="5785423at2759"/>